<dbReference type="AlphaFoldDB" id="A0A3Q9JNT0"/>
<comment type="subcellular location">
    <subcellularLocation>
        <location evidence="1">Cell membrane</location>
        <topology evidence="1">Multi-pass membrane protein</topology>
    </subcellularLocation>
</comment>
<name>A0A3Q9JNT0_9GAMM</name>
<feature type="transmembrane region" description="Helical" evidence="7">
    <location>
        <begin position="48"/>
        <end position="71"/>
    </location>
</feature>
<accession>A0A3Q9JNT0</accession>
<evidence type="ECO:0000256" key="2">
    <source>
        <dbReference type="ARBA" id="ARBA00007977"/>
    </source>
</evidence>
<feature type="transmembrane region" description="Helical" evidence="7">
    <location>
        <begin position="107"/>
        <end position="125"/>
    </location>
</feature>
<feature type="transmembrane region" description="Helical" evidence="7">
    <location>
        <begin position="137"/>
        <end position="155"/>
    </location>
</feature>
<proteinExistence type="inferred from homology"/>
<reference evidence="9" key="1">
    <citation type="submission" date="2018-06" db="EMBL/GenBank/DDBJ databases">
        <title>Complete genome of Pseudomonas insecticola strain QZS01.</title>
        <authorList>
            <person name="Wang J."/>
            <person name="Su Q."/>
        </authorList>
    </citation>
    <scope>NUCLEOTIDE SEQUENCE [LARGE SCALE GENOMIC DNA]</scope>
    <source>
        <strain evidence="9">QZS01</strain>
    </source>
</reference>
<feature type="transmembrane region" description="Helical" evidence="7">
    <location>
        <begin position="261"/>
        <end position="280"/>
    </location>
</feature>
<organism evidence="8 9">
    <name type="scientific">Entomomonas moraniae</name>
    <dbReference type="NCBI Taxonomy" id="2213226"/>
    <lineage>
        <taxon>Bacteria</taxon>
        <taxon>Pseudomonadati</taxon>
        <taxon>Pseudomonadota</taxon>
        <taxon>Gammaproteobacteria</taxon>
        <taxon>Pseudomonadales</taxon>
        <taxon>Pseudomonadaceae</taxon>
        <taxon>Entomomonas</taxon>
    </lineage>
</organism>
<dbReference type="Pfam" id="PF03601">
    <property type="entry name" value="Cons_hypoth698"/>
    <property type="match status" value="1"/>
</dbReference>
<keyword evidence="4 7" id="KW-0812">Transmembrane</keyword>
<keyword evidence="3" id="KW-1003">Cell membrane</keyword>
<evidence type="ECO:0000256" key="1">
    <source>
        <dbReference type="ARBA" id="ARBA00004651"/>
    </source>
</evidence>
<sequence>MLHDYKITHNVEHIKINHFWLGLVLIAAIACASEYLATLSVINTLGLSALTIAIVLGIVIGNTFFGKISTYTDTGVDFSKNNLLRLGIIFYGFRITFQQISSVGLEGLFTAIIIVASTFTLALFLGTKLFKLDKQTVMLIGAGSSICGAAAVMAAEPVVKGQAHKVSVAVATVVVFGTMAMFLYPLLFPYLHLSEQAYGVFAGSTIHEVAQVVVAGNAISPEAASAAVIEKMLRVMLLAPFLMVLSFGLSKKGKNANKTKITIPWFAVFFILVVLFNSLISLPSQMITLINGLDTFLLTMAMAALGVRTSLGAIRQAGAKPLLLAGSLFIFLIVGGYAINLGVHQFFTPLSL</sequence>
<dbReference type="Proteomes" id="UP000273143">
    <property type="component" value="Chromosome"/>
</dbReference>
<dbReference type="PANTHER" id="PTHR30106:SF2">
    <property type="entry name" value="UPF0324 INNER MEMBRANE PROTEIN YEIH"/>
    <property type="match status" value="1"/>
</dbReference>
<evidence type="ECO:0000313" key="8">
    <source>
        <dbReference type="EMBL" id="AZS51323.1"/>
    </source>
</evidence>
<keyword evidence="5 7" id="KW-1133">Transmembrane helix</keyword>
<evidence type="ECO:0000256" key="7">
    <source>
        <dbReference type="SAM" id="Phobius"/>
    </source>
</evidence>
<feature type="transmembrane region" description="Helical" evidence="7">
    <location>
        <begin position="20"/>
        <end position="42"/>
    </location>
</feature>
<keyword evidence="6 7" id="KW-0472">Membrane</keyword>
<protein>
    <submittedName>
        <fullName evidence="8">YeiH family protein</fullName>
    </submittedName>
</protein>
<evidence type="ECO:0000256" key="6">
    <source>
        <dbReference type="ARBA" id="ARBA00023136"/>
    </source>
</evidence>
<dbReference type="RefSeq" id="WP_127164087.1">
    <property type="nucleotide sequence ID" value="NZ_CP029822.1"/>
</dbReference>
<dbReference type="PROSITE" id="PS51257">
    <property type="entry name" value="PROKAR_LIPOPROTEIN"/>
    <property type="match status" value="1"/>
</dbReference>
<gene>
    <name evidence="8" type="ORF">DM558_11325</name>
</gene>
<keyword evidence="9" id="KW-1185">Reference proteome</keyword>
<dbReference type="InterPro" id="IPR018383">
    <property type="entry name" value="UPF0324_pro"/>
</dbReference>
<dbReference type="NCBIfam" id="TIGR00698">
    <property type="entry name" value="YeiH family putative sulfate export transporter"/>
    <property type="match status" value="1"/>
</dbReference>
<feature type="transmembrane region" description="Helical" evidence="7">
    <location>
        <begin position="232"/>
        <end position="249"/>
    </location>
</feature>
<feature type="transmembrane region" description="Helical" evidence="7">
    <location>
        <begin position="167"/>
        <end position="188"/>
    </location>
</feature>
<dbReference type="KEGG" id="emo:DM558_11325"/>
<feature type="transmembrane region" description="Helical" evidence="7">
    <location>
        <begin position="319"/>
        <end position="339"/>
    </location>
</feature>
<evidence type="ECO:0000256" key="5">
    <source>
        <dbReference type="ARBA" id="ARBA00022989"/>
    </source>
</evidence>
<dbReference type="InterPro" id="IPR004630">
    <property type="entry name" value="UPF0324_YeiH-like"/>
</dbReference>
<comment type="similarity">
    <text evidence="2">Belongs to the UPF0324 family.</text>
</comment>
<evidence type="ECO:0000256" key="3">
    <source>
        <dbReference type="ARBA" id="ARBA00022475"/>
    </source>
</evidence>
<evidence type="ECO:0000256" key="4">
    <source>
        <dbReference type="ARBA" id="ARBA00022692"/>
    </source>
</evidence>
<feature type="transmembrane region" description="Helical" evidence="7">
    <location>
        <begin position="286"/>
        <end position="307"/>
    </location>
</feature>
<dbReference type="PANTHER" id="PTHR30106">
    <property type="entry name" value="INNER MEMBRANE PROTEIN YEIH-RELATED"/>
    <property type="match status" value="1"/>
</dbReference>
<evidence type="ECO:0000313" key="9">
    <source>
        <dbReference type="Proteomes" id="UP000273143"/>
    </source>
</evidence>
<dbReference type="GO" id="GO:0005886">
    <property type="term" value="C:plasma membrane"/>
    <property type="evidence" value="ECO:0007669"/>
    <property type="project" value="UniProtKB-SubCell"/>
</dbReference>
<dbReference type="EMBL" id="CP029822">
    <property type="protein sequence ID" value="AZS51323.1"/>
    <property type="molecule type" value="Genomic_DNA"/>
</dbReference>